<keyword evidence="1" id="KW-0472">Membrane</keyword>
<reference evidence="3" key="1">
    <citation type="journal article" date="2014" name="Int. J. Syst. Evol. Microbiol.">
        <title>Complete genome sequence of Corynebacterium casei LMG S-19264T (=DSM 44701T), isolated from a smear-ripened cheese.</title>
        <authorList>
            <consortium name="US DOE Joint Genome Institute (JGI-PGF)"/>
            <person name="Walter F."/>
            <person name="Albersmeier A."/>
            <person name="Kalinowski J."/>
            <person name="Ruckert C."/>
        </authorList>
    </citation>
    <scope>NUCLEOTIDE SEQUENCE</scope>
    <source>
        <strain evidence="3">JCM 4784</strain>
    </source>
</reference>
<dbReference type="SUPFAM" id="SSF52540">
    <property type="entry name" value="P-loop containing nucleoside triphosphate hydrolases"/>
    <property type="match status" value="1"/>
</dbReference>
<dbReference type="AlphaFoldDB" id="A0A918ZCX8"/>
<protein>
    <recommendedName>
        <fullName evidence="2">NACHT domain-containing protein</fullName>
    </recommendedName>
</protein>
<keyword evidence="1" id="KW-0812">Transmembrane</keyword>
<evidence type="ECO:0000313" key="3">
    <source>
        <dbReference type="EMBL" id="GHE46091.1"/>
    </source>
</evidence>
<reference evidence="3" key="2">
    <citation type="submission" date="2020-09" db="EMBL/GenBank/DDBJ databases">
        <authorList>
            <person name="Sun Q."/>
            <person name="Ohkuma M."/>
        </authorList>
    </citation>
    <scope>NUCLEOTIDE SEQUENCE</scope>
    <source>
        <strain evidence="3">JCM 4784</strain>
    </source>
</reference>
<comment type="caution">
    <text evidence="3">The sequence shown here is derived from an EMBL/GenBank/DDBJ whole genome shotgun (WGS) entry which is preliminary data.</text>
</comment>
<feature type="transmembrane region" description="Helical" evidence="1">
    <location>
        <begin position="510"/>
        <end position="532"/>
    </location>
</feature>
<dbReference type="Pfam" id="PF05729">
    <property type="entry name" value="NACHT"/>
    <property type="match status" value="1"/>
</dbReference>
<feature type="transmembrane region" description="Helical" evidence="1">
    <location>
        <begin position="466"/>
        <end position="489"/>
    </location>
</feature>
<evidence type="ECO:0000313" key="4">
    <source>
        <dbReference type="Proteomes" id="UP000608024"/>
    </source>
</evidence>
<proteinExistence type="predicted"/>
<dbReference type="EMBL" id="BNBT01000013">
    <property type="protein sequence ID" value="GHE46091.1"/>
    <property type="molecule type" value="Genomic_DNA"/>
</dbReference>
<evidence type="ECO:0000259" key="2">
    <source>
        <dbReference type="Pfam" id="PF05729"/>
    </source>
</evidence>
<name>A0A918ZCX8_9ACTN</name>
<dbReference type="Gene3D" id="3.40.50.300">
    <property type="entry name" value="P-loop containing nucleotide triphosphate hydrolases"/>
    <property type="match status" value="1"/>
</dbReference>
<accession>A0A918ZCX8</accession>
<feature type="transmembrane region" description="Helical" evidence="1">
    <location>
        <begin position="39"/>
        <end position="60"/>
    </location>
</feature>
<dbReference type="InterPro" id="IPR027417">
    <property type="entry name" value="P-loop_NTPase"/>
</dbReference>
<feature type="transmembrane region" description="Helical" evidence="1">
    <location>
        <begin position="437"/>
        <end position="460"/>
    </location>
</feature>
<dbReference type="InterPro" id="IPR007111">
    <property type="entry name" value="NACHT_NTPase"/>
</dbReference>
<gene>
    <name evidence="3" type="ORF">GCM10018785_14760</name>
</gene>
<feature type="transmembrane region" description="Helical" evidence="1">
    <location>
        <begin position="580"/>
        <end position="603"/>
    </location>
</feature>
<keyword evidence="1" id="KW-1133">Transmembrane helix</keyword>
<feature type="transmembrane region" description="Helical" evidence="1">
    <location>
        <begin position="609"/>
        <end position="636"/>
    </location>
</feature>
<evidence type="ECO:0000256" key="1">
    <source>
        <dbReference type="SAM" id="Phobius"/>
    </source>
</evidence>
<dbReference type="Proteomes" id="UP000608024">
    <property type="component" value="Unassembled WGS sequence"/>
</dbReference>
<sequence length="693" mass="73322">MVGARGRSFGFGSAALVACCGTVAMLVRAAGSPTGDIDLLGAAIGTSSFVVSAWGAWLTLRAARWQETDLADASARLAARVLAVEREARRQLLGDHDRAVDVRFVFRPSPAHSAAGADGGGSLAAVADYFRRLRPRRMVVTGAPGAGKTVLAVQLLLCLLERRGADEPVPVRLSPASSEPHVDVEAWLARHLVRVYQLPRQTADALVAARRVLPVLDGLDELDTAPCPGYGSRAARVLRALNAYQQGVLKAEVVLTCRSETYDALEESRVWAHDAARVEILPVAAPEARAFLDSRVDDPSRWSGVLDRLEREPTGPLATGLATPWRLTLAVTVHEQRDPATGRYARDPGQLLDRRLDSAEAVGTRLLDLFVPATAQLFPGPGGARFDARLVREWLTTLARYLEDNAATGRTVAGHRLSGTDIVPSRLWPLAGTRRPLAALVATAVAVSLAGTALLLGLLATQGPLLAPWPVLAALVILGMLTVPVWSLAWSDLAGDDHQYPQVHARPRALVQRLTAALVTSGLLSGLLAALVAGQNPAAAPAPVAVTFTGCAAALGLLFAVPLPGAPESSHPASSIRSHLVWGLAVPAAVSAEVLLAAAMSAGKDPGTVLALTAGGGLAGGLLFAPTLAPTGLWYAGLLLRTRRRSGRPLPWRLGRFLAWCYRAGLLRVAGTAYQFRHRELQDHLARRTPPRP</sequence>
<dbReference type="RefSeq" id="WP_190135010.1">
    <property type="nucleotide sequence ID" value="NZ_BNBT01000013.1"/>
</dbReference>
<feature type="domain" description="NACHT" evidence="2">
    <location>
        <begin position="136"/>
        <end position="291"/>
    </location>
</feature>
<keyword evidence="4" id="KW-1185">Reference proteome</keyword>
<dbReference type="PROSITE" id="PS51257">
    <property type="entry name" value="PROKAR_LIPOPROTEIN"/>
    <property type="match status" value="1"/>
</dbReference>
<feature type="transmembrane region" description="Helical" evidence="1">
    <location>
        <begin position="538"/>
        <end position="560"/>
    </location>
</feature>
<organism evidence="3 4">
    <name type="scientific">Streptomyces longispororuber</name>
    <dbReference type="NCBI Taxonomy" id="68230"/>
    <lineage>
        <taxon>Bacteria</taxon>
        <taxon>Bacillati</taxon>
        <taxon>Actinomycetota</taxon>
        <taxon>Actinomycetes</taxon>
        <taxon>Kitasatosporales</taxon>
        <taxon>Streptomycetaceae</taxon>
        <taxon>Streptomyces</taxon>
    </lineage>
</organism>